<accession>A0A803TGF8</accession>
<evidence type="ECO:0008006" key="3">
    <source>
        <dbReference type="Google" id="ProtNLM"/>
    </source>
</evidence>
<protein>
    <recommendedName>
        <fullName evidence="3">Endonuclease/exonuclease/phosphatase domain-containing protein</fullName>
    </recommendedName>
</protein>
<dbReference type="Ensembl" id="ENSACAT00000051397.1">
    <property type="protein sequence ID" value="ENSACAP00000034298.1"/>
    <property type="gene ID" value="ENSACAG00000043250.1"/>
</dbReference>
<dbReference type="SUPFAM" id="SSF56219">
    <property type="entry name" value="DNase I-like"/>
    <property type="match status" value="1"/>
</dbReference>
<keyword evidence="2" id="KW-1185">Reference proteome</keyword>
<dbReference type="InterPro" id="IPR036691">
    <property type="entry name" value="Endo/exonu/phosph_ase_sf"/>
</dbReference>
<name>A0A803TGF8_ANOCA</name>
<sequence length="122" mass="14607">LLFDRRIIEQEYDDLLVMGDFNGVLNTALDKSKSEGKSKNTKGGELPRYFLKMKEDLNLVDIWRNMHGNEHDYTFLSNRHMTWTRIDMIWGNKSIANKITDCKILPRINSMHPWRRHWSREI</sequence>
<evidence type="ECO:0000313" key="1">
    <source>
        <dbReference type="Ensembl" id="ENSACAP00000034298.1"/>
    </source>
</evidence>
<reference evidence="1" key="3">
    <citation type="submission" date="2025-09" db="UniProtKB">
        <authorList>
            <consortium name="Ensembl"/>
        </authorList>
    </citation>
    <scope>IDENTIFICATION</scope>
</reference>
<reference evidence="1 2" key="1">
    <citation type="submission" date="2009-12" db="EMBL/GenBank/DDBJ databases">
        <title>The Genome Sequence of Anolis carolinensis (Green Anole Lizard).</title>
        <authorList>
            <consortium name="The Genome Sequencing Platform"/>
            <person name="Di Palma F."/>
            <person name="Alfoldi J."/>
            <person name="Heiman D."/>
            <person name="Young S."/>
            <person name="Grabherr M."/>
            <person name="Johnson J."/>
            <person name="Lander E.S."/>
            <person name="Lindblad-Toh K."/>
        </authorList>
    </citation>
    <scope>NUCLEOTIDE SEQUENCE [LARGE SCALE GENOMIC DNA]</scope>
    <source>
        <strain evidence="1 2">JBL SC #1</strain>
    </source>
</reference>
<proteinExistence type="predicted"/>
<dbReference type="InParanoid" id="A0A803TGF8"/>
<dbReference type="GeneTree" id="ENSGT00960000189322"/>
<evidence type="ECO:0000313" key="2">
    <source>
        <dbReference type="Proteomes" id="UP000001646"/>
    </source>
</evidence>
<organism evidence="1 2">
    <name type="scientific">Anolis carolinensis</name>
    <name type="common">Green anole</name>
    <name type="synonym">American chameleon</name>
    <dbReference type="NCBI Taxonomy" id="28377"/>
    <lineage>
        <taxon>Eukaryota</taxon>
        <taxon>Metazoa</taxon>
        <taxon>Chordata</taxon>
        <taxon>Craniata</taxon>
        <taxon>Vertebrata</taxon>
        <taxon>Euteleostomi</taxon>
        <taxon>Lepidosauria</taxon>
        <taxon>Squamata</taxon>
        <taxon>Bifurcata</taxon>
        <taxon>Unidentata</taxon>
        <taxon>Episquamata</taxon>
        <taxon>Toxicofera</taxon>
        <taxon>Iguania</taxon>
        <taxon>Dactyloidae</taxon>
        <taxon>Anolis</taxon>
    </lineage>
</organism>
<dbReference type="Proteomes" id="UP000001646">
    <property type="component" value="Chromosome 6"/>
</dbReference>
<dbReference type="Gene3D" id="3.60.10.10">
    <property type="entry name" value="Endonuclease/exonuclease/phosphatase"/>
    <property type="match status" value="1"/>
</dbReference>
<dbReference type="AlphaFoldDB" id="A0A803TGF8"/>
<reference evidence="1" key="2">
    <citation type="submission" date="2025-08" db="UniProtKB">
        <authorList>
            <consortium name="Ensembl"/>
        </authorList>
    </citation>
    <scope>IDENTIFICATION</scope>
</reference>